<comment type="caution">
    <text evidence="1">The sequence shown here is derived from an EMBL/GenBank/DDBJ whole genome shotgun (WGS) entry which is preliminary data.</text>
</comment>
<feature type="non-terminal residue" evidence="1">
    <location>
        <position position="34"/>
    </location>
</feature>
<proteinExistence type="predicted"/>
<sequence>MIPLGLIIVCVVILLFYLKSRPRKERPLSEIDTK</sequence>
<name>X1M8T5_9ZZZZ</name>
<reference evidence="1" key="1">
    <citation type="journal article" date="2014" name="Front. Microbiol.">
        <title>High frequency of phylogenetically diverse reductive dehalogenase-homologous genes in deep subseafloor sedimentary metagenomes.</title>
        <authorList>
            <person name="Kawai M."/>
            <person name="Futagami T."/>
            <person name="Toyoda A."/>
            <person name="Takaki Y."/>
            <person name="Nishi S."/>
            <person name="Hori S."/>
            <person name="Arai W."/>
            <person name="Tsubouchi T."/>
            <person name="Morono Y."/>
            <person name="Uchiyama I."/>
            <person name="Ito T."/>
            <person name="Fujiyama A."/>
            <person name="Inagaki F."/>
            <person name="Takami H."/>
        </authorList>
    </citation>
    <scope>NUCLEOTIDE SEQUENCE</scope>
    <source>
        <strain evidence="1">Expedition CK06-06</strain>
    </source>
</reference>
<accession>X1M8T5</accession>
<gene>
    <name evidence="1" type="ORF">S06H3_22050</name>
</gene>
<dbReference type="EMBL" id="BARV01011699">
    <property type="protein sequence ID" value="GAI11105.1"/>
    <property type="molecule type" value="Genomic_DNA"/>
</dbReference>
<dbReference type="AlphaFoldDB" id="X1M8T5"/>
<evidence type="ECO:0000313" key="1">
    <source>
        <dbReference type="EMBL" id="GAI11105.1"/>
    </source>
</evidence>
<protein>
    <submittedName>
        <fullName evidence="1">Uncharacterized protein</fullName>
    </submittedName>
</protein>
<organism evidence="1">
    <name type="scientific">marine sediment metagenome</name>
    <dbReference type="NCBI Taxonomy" id="412755"/>
    <lineage>
        <taxon>unclassified sequences</taxon>
        <taxon>metagenomes</taxon>
        <taxon>ecological metagenomes</taxon>
    </lineage>
</organism>